<dbReference type="Proteomes" id="UP000249282">
    <property type="component" value="Unassembled WGS sequence"/>
</dbReference>
<dbReference type="Gene3D" id="1.10.3230.30">
    <property type="entry name" value="Phage gp6-like head-tail connector protein"/>
    <property type="match status" value="1"/>
</dbReference>
<reference evidence="1 2" key="1">
    <citation type="submission" date="2017-11" db="EMBL/GenBank/DDBJ databases">
        <title>Infants hospitalized years apart are colonized by the same room-sourced microbial strains.</title>
        <authorList>
            <person name="Brooks B."/>
            <person name="Olm M.R."/>
            <person name="Firek B.A."/>
            <person name="Baker R."/>
            <person name="Thomas B.C."/>
            <person name="Morowitz M.J."/>
            <person name="Banfield J.F."/>
        </authorList>
    </citation>
    <scope>NUCLEOTIDE SEQUENCE [LARGE SCALE GENOMIC DNA]</scope>
    <source>
        <strain evidence="1">S2_003_000_R3_20</strain>
    </source>
</reference>
<dbReference type="AlphaFoldDB" id="A0A2W5R5U0"/>
<gene>
    <name evidence="1" type="ORF">DI542_17765</name>
</gene>
<protein>
    <submittedName>
        <fullName evidence="1">Phage gp6-like head-tail connector protein</fullName>
    </submittedName>
</protein>
<evidence type="ECO:0000313" key="1">
    <source>
        <dbReference type="EMBL" id="PZQ84079.1"/>
    </source>
</evidence>
<accession>A0A2W5R5U0</accession>
<dbReference type="NCBIfam" id="TIGR01560">
    <property type="entry name" value="put_DNA_pack"/>
    <property type="match status" value="1"/>
</dbReference>
<dbReference type="InterPro" id="IPR021146">
    <property type="entry name" value="Phage_gp6-like_head-tail"/>
</dbReference>
<proteinExistence type="predicted"/>
<dbReference type="Pfam" id="PF05135">
    <property type="entry name" value="Phage_connect_1"/>
    <property type="match status" value="1"/>
</dbReference>
<comment type="caution">
    <text evidence="1">The sequence shown here is derived from an EMBL/GenBank/DDBJ whole genome shotgun (WGS) entry which is preliminary data.</text>
</comment>
<name>A0A2W5R5U0_ACIJO</name>
<dbReference type="InterPro" id="IPR006450">
    <property type="entry name" value="Phage_HK97_gp6-like"/>
</dbReference>
<evidence type="ECO:0000313" key="2">
    <source>
        <dbReference type="Proteomes" id="UP000249282"/>
    </source>
</evidence>
<dbReference type="CDD" id="cd08054">
    <property type="entry name" value="gp6"/>
    <property type="match status" value="1"/>
</dbReference>
<dbReference type="RefSeq" id="WP_201951191.1">
    <property type="nucleotide sequence ID" value="NZ_CP068206.1"/>
</dbReference>
<dbReference type="EMBL" id="QFQJ01000172">
    <property type="protein sequence ID" value="PZQ84079.1"/>
    <property type="molecule type" value="Genomic_DNA"/>
</dbReference>
<organism evidence="1 2">
    <name type="scientific">Acinetobacter johnsonii</name>
    <dbReference type="NCBI Taxonomy" id="40214"/>
    <lineage>
        <taxon>Bacteria</taxon>
        <taxon>Pseudomonadati</taxon>
        <taxon>Pseudomonadota</taxon>
        <taxon>Gammaproteobacteria</taxon>
        <taxon>Moraxellales</taxon>
        <taxon>Moraxellaceae</taxon>
        <taxon>Acinetobacter</taxon>
    </lineage>
</organism>
<sequence>MSIVELHEVKCHLHYADDSNDVSLKSFIVAADAIIKNYITDNFGSEYPSAIKQAALLLIEYWEKHRKDGGEVSVNGNYLPIPVLSLLNLYRKPTVDR</sequence>